<sequence length="545" mass="58270">MVNDKLNMAARWLPWLAAALLAGCGGGGGSSSGNIAGANIPAAVPSPLPASIGLVRDCSGLNCGASSDGSYSGTGIGIWRYTNGNPYPTMLHARLTGVASKTAVLVFTNQSGDAQAMPANSLQSEQASPQMAAATDGPLRLPVPSYIRDFKPSHQGGALAQGSLPKGPAFAKAGDRRSWYSESNASYMATLQLQRTSSDGRQINFWVQDGEWGPGKIDAALLDQIGNRFSTGNNAIYDMVTQIAGKPWGALPAAESGYYIDAAQPLDIVISNLTPDGSPWGLIGYFWGRNNQSSSYQSFSNQSLSLYIDSETLYLGGTTGFDFCVSTLAHELTHMINFYQRNVLLNAPNEAWLEEMTAMGMEDVVDLAINPAYNTIRDDRFPGWLAAGDYNCPVNQYNYVGSCNSYNIGGSFMGFLLRRYGTGFFRSLLGDASSQSDSVAVLDHAIRQAGGTSFADELRRWGTSIALLPASGTPAGYGYPERTEGPFVLPGIDGSQYQYIRNMPASLPATLRPYGHFPLLRANLADTYSEDLNVPAYSSLTIVVQ</sequence>
<proteinExistence type="predicted"/>
<dbReference type="EMBL" id="FWXD01000032">
    <property type="protein sequence ID" value="SMC29288.1"/>
    <property type="molecule type" value="Genomic_DNA"/>
</dbReference>
<dbReference type="AlphaFoldDB" id="A0A1W1Y0K8"/>
<dbReference type="InterPro" id="IPR019501">
    <property type="entry name" value="Peptidase_M30_hyicolysin"/>
</dbReference>
<organism evidence="1 2">
    <name type="scientific">Andreprevotia lacus DSM 23236</name>
    <dbReference type="NCBI Taxonomy" id="1121001"/>
    <lineage>
        <taxon>Bacteria</taxon>
        <taxon>Pseudomonadati</taxon>
        <taxon>Pseudomonadota</taxon>
        <taxon>Betaproteobacteria</taxon>
        <taxon>Neisseriales</taxon>
        <taxon>Chitinibacteraceae</taxon>
        <taxon>Andreprevotia</taxon>
    </lineage>
</organism>
<reference evidence="1 2" key="1">
    <citation type="submission" date="2017-04" db="EMBL/GenBank/DDBJ databases">
        <authorList>
            <person name="Afonso C.L."/>
            <person name="Miller P.J."/>
            <person name="Scott M.A."/>
            <person name="Spackman E."/>
            <person name="Goraichik I."/>
            <person name="Dimitrov K.M."/>
            <person name="Suarez D.L."/>
            <person name="Swayne D.E."/>
        </authorList>
    </citation>
    <scope>NUCLEOTIDE SEQUENCE [LARGE SCALE GENOMIC DNA]</scope>
    <source>
        <strain evidence="1 2">DSM 23236</strain>
    </source>
</reference>
<evidence type="ECO:0000313" key="1">
    <source>
        <dbReference type="EMBL" id="SMC29288.1"/>
    </source>
</evidence>
<keyword evidence="2" id="KW-1185">Reference proteome</keyword>
<dbReference type="PROSITE" id="PS51257">
    <property type="entry name" value="PROKAR_LIPOPROTEIN"/>
    <property type="match status" value="1"/>
</dbReference>
<dbReference type="STRING" id="1121001.SAMN02745857_03738"/>
<dbReference type="Proteomes" id="UP000192761">
    <property type="component" value="Unassembled WGS sequence"/>
</dbReference>
<evidence type="ECO:0000313" key="2">
    <source>
        <dbReference type="Proteomes" id="UP000192761"/>
    </source>
</evidence>
<protein>
    <submittedName>
        <fullName evidence="1">Peptidase M30</fullName>
    </submittedName>
</protein>
<gene>
    <name evidence="1" type="ORF">SAMN02745857_03738</name>
</gene>
<dbReference type="Pfam" id="PF10460">
    <property type="entry name" value="Peptidase_M30"/>
    <property type="match status" value="1"/>
</dbReference>
<name>A0A1W1Y0K8_9NEIS</name>
<accession>A0A1W1Y0K8</accession>